<keyword evidence="1" id="KW-0472">Membrane</keyword>
<evidence type="ECO:0000313" key="2">
    <source>
        <dbReference type="EnsemblMetazoa" id="OVOC2048.1"/>
    </source>
</evidence>
<evidence type="ECO:0000313" key="3">
    <source>
        <dbReference type="Proteomes" id="UP000024404"/>
    </source>
</evidence>
<reference evidence="2" key="2">
    <citation type="submission" date="2022-06" db="UniProtKB">
        <authorList>
            <consortium name="EnsemblMetazoa"/>
        </authorList>
    </citation>
    <scope>IDENTIFICATION</scope>
</reference>
<keyword evidence="1" id="KW-0812">Transmembrane</keyword>
<dbReference type="EnsemblMetazoa" id="OVOC2048.1">
    <property type="protein sequence ID" value="OVOC2048.1"/>
    <property type="gene ID" value="WBGene00238857"/>
</dbReference>
<organism evidence="2 3">
    <name type="scientific">Onchocerca volvulus</name>
    <dbReference type="NCBI Taxonomy" id="6282"/>
    <lineage>
        <taxon>Eukaryota</taxon>
        <taxon>Metazoa</taxon>
        <taxon>Ecdysozoa</taxon>
        <taxon>Nematoda</taxon>
        <taxon>Chromadorea</taxon>
        <taxon>Rhabditida</taxon>
        <taxon>Spirurina</taxon>
        <taxon>Spiruromorpha</taxon>
        <taxon>Filarioidea</taxon>
        <taxon>Onchocercidae</taxon>
        <taxon>Onchocerca</taxon>
    </lineage>
</organism>
<evidence type="ECO:0000256" key="1">
    <source>
        <dbReference type="SAM" id="Phobius"/>
    </source>
</evidence>
<dbReference type="EMBL" id="CMVM020000068">
    <property type="status" value="NOT_ANNOTATED_CDS"/>
    <property type="molecule type" value="Genomic_DNA"/>
</dbReference>
<dbReference type="AlphaFoldDB" id="A0A8R1TQ26"/>
<sequence length="113" mass="13284">MYAFMDQSKQQRKKKAASISKLKTIKRIAKKKIQRSSKMTTDRSQEVLVLLYDENDDADQFDESHIVATLTFIIIIITIMISVIFTLIYTWHARRKQKMKEAMNDKEVKIEKG</sequence>
<proteinExistence type="predicted"/>
<keyword evidence="3" id="KW-1185">Reference proteome</keyword>
<feature type="transmembrane region" description="Helical" evidence="1">
    <location>
        <begin position="66"/>
        <end position="91"/>
    </location>
</feature>
<accession>A0A8R1TQ26</accession>
<protein>
    <submittedName>
        <fullName evidence="2">Uncharacterized protein</fullName>
    </submittedName>
</protein>
<dbReference type="Proteomes" id="UP000024404">
    <property type="component" value="Unassembled WGS sequence"/>
</dbReference>
<name>A0A8R1TQ26_ONCVO</name>
<reference evidence="3" key="1">
    <citation type="submission" date="2013-10" db="EMBL/GenBank/DDBJ databases">
        <title>Genome sequencing of Onchocerca volvulus.</title>
        <authorList>
            <person name="Cotton J."/>
            <person name="Tsai J."/>
            <person name="Stanley E."/>
            <person name="Tracey A."/>
            <person name="Holroyd N."/>
            <person name="Lustigman S."/>
            <person name="Berriman M."/>
        </authorList>
    </citation>
    <scope>NUCLEOTIDE SEQUENCE</scope>
</reference>
<keyword evidence="1" id="KW-1133">Transmembrane helix</keyword>